<dbReference type="Gene3D" id="1.10.510.10">
    <property type="entry name" value="Transferase(Phosphotransferase) domain 1"/>
    <property type="match status" value="1"/>
</dbReference>
<dbReference type="InterPro" id="IPR011009">
    <property type="entry name" value="Kinase-like_dom_sf"/>
</dbReference>
<organism evidence="2 3">
    <name type="scientific">Calocera viscosa (strain TUFC12733)</name>
    <dbReference type="NCBI Taxonomy" id="1330018"/>
    <lineage>
        <taxon>Eukaryota</taxon>
        <taxon>Fungi</taxon>
        <taxon>Dikarya</taxon>
        <taxon>Basidiomycota</taxon>
        <taxon>Agaricomycotina</taxon>
        <taxon>Dacrymycetes</taxon>
        <taxon>Dacrymycetales</taxon>
        <taxon>Dacrymycetaceae</taxon>
        <taxon>Calocera</taxon>
    </lineage>
</organism>
<dbReference type="SUPFAM" id="SSF56112">
    <property type="entry name" value="Protein kinase-like (PK-like)"/>
    <property type="match status" value="1"/>
</dbReference>
<name>A0A167HBR2_CALVF</name>
<dbReference type="GO" id="GO:0005524">
    <property type="term" value="F:ATP binding"/>
    <property type="evidence" value="ECO:0007669"/>
    <property type="project" value="InterPro"/>
</dbReference>
<sequence length="101" mass="10763">LTHRNILPLLGIADYANICPGGSRQLCLISPWTSGGNTMEYLKSNPTVSPLPFASTLAHLPQLLHIVDDISYLHSHPSGPIIHGDLQGVSVITRGNGSSLK</sequence>
<proteinExistence type="predicted"/>
<dbReference type="Proteomes" id="UP000076738">
    <property type="component" value="Unassembled WGS sequence"/>
</dbReference>
<evidence type="ECO:0000259" key="1">
    <source>
        <dbReference type="PROSITE" id="PS50011"/>
    </source>
</evidence>
<dbReference type="AlphaFoldDB" id="A0A167HBR2"/>
<dbReference type="PROSITE" id="PS50011">
    <property type="entry name" value="PROTEIN_KINASE_DOM"/>
    <property type="match status" value="1"/>
</dbReference>
<protein>
    <recommendedName>
        <fullName evidence="1">Protein kinase domain-containing protein</fullName>
    </recommendedName>
</protein>
<dbReference type="EMBL" id="KV417323">
    <property type="protein sequence ID" value="KZO91457.1"/>
    <property type="molecule type" value="Genomic_DNA"/>
</dbReference>
<dbReference type="OrthoDB" id="26722at2759"/>
<accession>A0A167HBR2</accession>
<feature type="non-terminal residue" evidence="2">
    <location>
        <position position="1"/>
    </location>
</feature>
<keyword evidence="3" id="KW-1185">Reference proteome</keyword>
<dbReference type="InterPro" id="IPR000719">
    <property type="entry name" value="Prot_kinase_dom"/>
</dbReference>
<dbReference type="GO" id="GO:0004672">
    <property type="term" value="F:protein kinase activity"/>
    <property type="evidence" value="ECO:0007669"/>
    <property type="project" value="InterPro"/>
</dbReference>
<gene>
    <name evidence="2" type="ORF">CALVIDRAFT_489142</name>
</gene>
<reference evidence="2 3" key="1">
    <citation type="journal article" date="2016" name="Mol. Biol. Evol.">
        <title>Comparative Genomics of Early-Diverging Mushroom-Forming Fungi Provides Insights into the Origins of Lignocellulose Decay Capabilities.</title>
        <authorList>
            <person name="Nagy L.G."/>
            <person name="Riley R."/>
            <person name="Tritt A."/>
            <person name="Adam C."/>
            <person name="Daum C."/>
            <person name="Floudas D."/>
            <person name="Sun H."/>
            <person name="Yadav J.S."/>
            <person name="Pangilinan J."/>
            <person name="Larsson K.H."/>
            <person name="Matsuura K."/>
            <person name="Barry K."/>
            <person name="Labutti K."/>
            <person name="Kuo R."/>
            <person name="Ohm R.A."/>
            <person name="Bhattacharya S.S."/>
            <person name="Shirouzu T."/>
            <person name="Yoshinaga Y."/>
            <person name="Martin F.M."/>
            <person name="Grigoriev I.V."/>
            <person name="Hibbett D.S."/>
        </authorList>
    </citation>
    <scope>NUCLEOTIDE SEQUENCE [LARGE SCALE GENOMIC DNA]</scope>
    <source>
        <strain evidence="2 3">TUFC12733</strain>
    </source>
</reference>
<feature type="domain" description="Protein kinase" evidence="1">
    <location>
        <begin position="1"/>
        <end position="101"/>
    </location>
</feature>
<evidence type="ECO:0000313" key="3">
    <source>
        <dbReference type="Proteomes" id="UP000076738"/>
    </source>
</evidence>
<evidence type="ECO:0000313" key="2">
    <source>
        <dbReference type="EMBL" id="KZO91457.1"/>
    </source>
</evidence>